<dbReference type="Proteomes" id="UP000029981">
    <property type="component" value="Chromosome 3"/>
</dbReference>
<dbReference type="PANTHER" id="PTHR46035:SF1">
    <property type="entry name" value="TETRATRICOPEPTIDE REPEAT PROTEIN 4"/>
    <property type="match status" value="1"/>
</dbReference>
<reference evidence="1 2" key="3">
    <citation type="journal article" date="2010" name="BMC Genomics">
        <title>Transcriptome sequencing and comparative analysis of cucumber flowers with different sex types.</title>
        <authorList>
            <person name="Guo S."/>
            <person name="Zheng Y."/>
            <person name="Joung J.G."/>
            <person name="Liu S."/>
            <person name="Zhang Z."/>
            <person name="Crasta O.R."/>
            <person name="Sobral B.W."/>
            <person name="Xu Y."/>
            <person name="Huang S."/>
            <person name="Fei Z."/>
        </authorList>
    </citation>
    <scope>NUCLEOTIDE SEQUENCE [LARGE SCALE GENOMIC DNA]</scope>
    <source>
        <strain evidence="2">cv. 9930</strain>
    </source>
</reference>
<gene>
    <name evidence="1" type="ORF">Csa_3G611370</name>
</gene>
<sequence>MSSDLFALFFSDKGSSKWIKVHERRTLHDVLKEPNYIIPGIPVFYVVSRNSKFYKDFKAGRWVPPS</sequence>
<reference evidence="1 2" key="4">
    <citation type="journal article" date="2011" name="BMC Genomics">
        <title>RNA-Seq improves annotation of protein-coding genes in the cucumber genome.</title>
        <authorList>
            <person name="Li Z."/>
            <person name="Zhang Z."/>
            <person name="Yan P."/>
            <person name="Huang S."/>
            <person name="Fei Z."/>
            <person name="Lin K."/>
        </authorList>
    </citation>
    <scope>NUCLEOTIDE SEQUENCE [LARGE SCALE GENOMIC DNA]</scope>
    <source>
        <strain evidence="2">cv. 9930</strain>
    </source>
</reference>
<reference evidence="1 2" key="1">
    <citation type="journal article" date="2009" name="Nat. Genet.">
        <title>The genome of the cucumber, Cucumis sativus L.</title>
        <authorList>
            <person name="Huang S."/>
            <person name="Li R."/>
            <person name="Zhang Z."/>
            <person name="Li L."/>
            <person name="Gu X."/>
            <person name="Fan W."/>
            <person name="Lucas W.J."/>
            <person name="Wang X."/>
            <person name="Xie B."/>
            <person name="Ni P."/>
            <person name="Ren Y."/>
            <person name="Zhu H."/>
            <person name="Li J."/>
            <person name="Lin K."/>
            <person name="Jin W."/>
            <person name="Fei Z."/>
            <person name="Li G."/>
            <person name="Staub J."/>
            <person name="Kilian A."/>
            <person name="van der Vossen E.A."/>
            <person name="Wu Y."/>
            <person name="Guo J."/>
            <person name="He J."/>
            <person name="Jia Z."/>
            <person name="Ren Y."/>
            <person name="Tian G."/>
            <person name="Lu Y."/>
            <person name="Ruan J."/>
            <person name="Qian W."/>
            <person name="Wang M."/>
            <person name="Huang Q."/>
            <person name="Li B."/>
            <person name="Xuan Z."/>
            <person name="Cao J."/>
            <person name="Asan"/>
            <person name="Wu Z."/>
            <person name="Zhang J."/>
            <person name="Cai Q."/>
            <person name="Bai Y."/>
            <person name="Zhao B."/>
            <person name="Han Y."/>
            <person name="Li Y."/>
            <person name="Li X."/>
            <person name="Wang S."/>
            <person name="Shi Q."/>
            <person name="Liu S."/>
            <person name="Cho W.K."/>
            <person name="Kim J.Y."/>
            <person name="Xu Y."/>
            <person name="Heller-Uszynska K."/>
            <person name="Miao H."/>
            <person name="Cheng Z."/>
            <person name="Zhang S."/>
            <person name="Wu J."/>
            <person name="Yang Y."/>
            <person name="Kang H."/>
            <person name="Li M."/>
            <person name="Liang H."/>
            <person name="Ren X."/>
            <person name="Shi Z."/>
            <person name="Wen M."/>
            <person name="Jian M."/>
            <person name="Yang H."/>
            <person name="Zhang G."/>
            <person name="Yang Z."/>
            <person name="Chen R."/>
            <person name="Liu S."/>
            <person name="Li J."/>
            <person name="Ma L."/>
            <person name="Liu H."/>
            <person name="Zhou Y."/>
            <person name="Zhao J."/>
            <person name="Fang X."/>
            <person name="Li G."/>
            <person name="Fang L."/>
            <person name="Li Y."/>
            <person name="Liu D."/>
            <person name="Zheng H."/>
            <person name="Zhang Y."/>
            <person name="Qin N."/>
            <person name="Li Z."/>
            <person name="Yang G."/>
            <person name="Yang S."/>
            <person name="Bolund L."/>
            <person name="Kristiansen K."/>
            <person name="Zheng H."/>
            <person name="Li S."/>
            <person name="Zhang X."/>
            <person name="Yang H."/>
            <person name="Wang J."/>
            <person name="Sun R."/>
            <person name="Zhang B."/>
            <person name="Jiang S."/>
            <person name="Wang J."/>
            <person name="Du Y."/>
            <person name="Li S."/>
        </authorList>
    </citation>
    <scope>NUCLEOTIDE SEQUENCE [LARGE SCALE GENOMIC DNA]</scope>
    <source>
        <strain evidence="2">cv. 9930</strain>
    </source>
</reference>
<dbReference type="STRING" id="3659.A0A0A0LC81"/>
<dbReference type="eggNOG" id="KOG0551">
    <property type="taxonomic scope" value="Eukaryota"/>
</dbReference>
<protein>
    <submittedName>
        <fullName evidence="1">Uncharacterized protein</fullName>
    </submittedName>
</protein>
<dbReference type="EMBL" id="CM002924">
    <property type="protein sequence ID" value="KGN58312.1"/>
    <property type="molecule type" value="Genomic_DNA"/>
</dbReference>
<evidence type="ECO:0000313" key="2">
    <source>
        <dbReference type="Proteomes" id="UP000029981"/>
    </source>
</evidence>
<proteinExistence type="predicted"/>
<accession>A0A0A0LC81</accession>
<dbReference type="AlphaFoldDB" id="A0A0A0LC81"/>
<reference evidence="1 2" key="2">
    <citation type="journal article" date="2009" name="PLoS ONE">
        <title>An integrated genetic and cytogenetic map of the cucumber genome.</title>
        <authorList>
            <person name="Ren Y."/>
            <person name="Zhang Z."/>
            <person name="Liu J."/>
            <person name="Staub J.E."/>
            <person name="Han Y."/>
            <person name="Cheng Z."/>
            <person name="Li X."/>
            <person name="Lu J."/>
            <person name="Miao H."/>
            <person name="Kang H."/>
            <person name="Xie B."/>
            <person name="Gu X."/>
            <person name="Wang X."/>
            <person name="Du Y."/>
            <person name="Jin W."/>
            <person name="Huang S."/>
        </authorList>
    </citation>
    <scope>NUCLEOTIDE SEQUENCE [LARGE SCALE GENOMIC DNA]</scope>
    <source>
        <strain evidence="2">cv. 9930</strain>
    </source>
</reference>
<organism evidence="1 2">
    <name type="scientific">Cucumis sativus</name>
    <name type="common">Cucumber</name>
    <dbReference type="NCBI Taxonomy" id="3659"/>
    <lineage>
        <taxon>Eukaryota</taxon>
        <taxon>Viridiplantae</taxon>
        <taxon>Streptophyta</taxon>
        <taxon>Embryophyta</taxon>
        <taxon>Tracheophyta</taxon>
        <taxon>Spermatophyta</taxon>
        <taxon>Magnoliopsida</taxon>
        <taxon>eudicotyledons</taxon>
        <taxon>Gunneridae</taxon>
        <taxon>Pentapetalae</taxon>
        <taxon>rosids</taxon>
        <taxon>fabids</taxon>
        <taxon>Cucurbitales</taxon>
        <taxon>Cucurbitaceae</taxon>
        <taxon>Benincaseae</taxon>
        <taxon>Cucumis</taxon>
    </lineage>
</organism>
<dbReference type="Gramene" id="KGN58312">
    <property type="protein sequence ID" value="KGN58312"/>
    <property type="gene ID" value="Csa_3G611370"/>
</dbReference>
<evidence type="ECO:0000313" key="1">
    <source>
        <dbReference type="EMBL" id="KGN58312.1"/>
    </source>
</evidence>
<name>A0A0A0LC81_CUCSA</name>
<dbReference type="PANTHER" id="PTHR46035">
    <property type="entry name" value="TETRATRICOPEPTIDE REPEAT PROTEIN 4"/>
    <property type="match status" value="1"/>
</dbReference>
<keyword evidence="2" id="KW-1185">Reference proteome</keyword>